<dbReference type="Proteomes" id="UP001139150">
    <property type="component" value="Unassembled WGS sequence"/>
</dbReference>
<proteinExistence type="predicted"/>
<organism evidence="1 2">
    <name type="scientific">Halalkalibacter alkaliphilus</name>
    <dbReference type="NCBI Taxonomy" id="2917993"/>
    <lineage>
        <taxon>Bacteria</taxon>
        <taxon>Bacillati</taxon>
        <taxon>Bacillota</taxon>
        <taxon>Bacilli</taxon>
        <taxon>Bacillales</taxon>
        <taxon>Bacillaceae</taxon>
        <taxon>Halalkalibacter</taxon>
    </lineage>
</organism>
<dbReference type="AlphaFoldDB" id="A0A9X2CVU1"/>
<dbReference type="RefSeq" id="WP_250098069.1">
    <property type="nucleotide sequence ID" value="NZ_JAKRYL010000025.1"/>
</dbReference>
<evidence type="ECO:0000313" key="1">
    <source>
        <dbReference type="EMBL" id="MCL7749202.1"/>
    </source>
</evidence>
<gene>
    <name evidence="1" type="ORF">MF646_18945</name>
</gene>
<protein>
    <submittedName>
        <fullName evidence="1">Uncharacterized protein</fullName>
    </submittedName>
</protein>
<sequence>MIVVLVLSSSMLMACGTSPAGSQEEAALENSEELEVAQGELWDRFAQLKAIAEEGPASREVFVALSSAVNILAEAIQSNAQITINDSNEIQEAFEQLESDLSGLSNLEIMEAQQKLHSPKTVFVASLSEYLEQYLARADLKDGSESIFNIYFSSMSRNSDDLESVIESAQGAVNSLERLEDYPVSSIKTVISENKSTFTEEQLDLLLSAIVFIDMSVDLQIEIMESFVHDTFEHIDLTEKIDGAYYLMANAHSELKELERILGVVDDEE</sequence>
<name>A0A9X2CVU1_9BACI</name>
<evidence type="ECO:0000313" key="2">
    <source>
        <dbReference type="Proteomes" id="UP001139150"/>
    </source>
</evidence>
<accession>A0A9X2CVU1</accession>
<reference evidence="1" key="1">
    <citation type="submission" date="2022-02" db="EMBL/GenBank/DDBJ databases">
        <title>Halalkalibacter sp. nov. isolated from Lonar Lake, India.</title>
        <authorList>
            <person name="Joshi A."/>
            <person name="Thite S."/>
            <person name="Lodha T."/>
        </authorList>
    </citation>
    <scope>NUCLEOTIDE SEQUENCE</scope>
    <source>
        <strain evidence="1">MEB205</strain>
    </source>
</reference>
<comment type="caution">
    <text evidence="1">The sequence shown here is derived from an EMBL/GenBank/DDBJ whole genome shotgun (WGS) entry which is preliminary data.</text>
</comment>
<keyword evidence="2" id="KW-1185">Reference proteome</keyword>
<dbReference type="EMBL" id="JAKRYL010000025">
    <property type="protein sequence ID" value="MCL7749202.1"/>
    <property type="molecule type" value="Genomic_DNA"/>
</dbReference>